<dbReference type="Proteomes" id="UP001183817">
    <property type="component" value="Unassembled WGS sequence"/>
</dbReference>
<comment type="caution">
    <text evidence="2">The sequence shown here is derived from an EMBL/GenBank/DDBJ whole genome shotgun (WGS) entry which is preliminary data.</text>
</comment>
<accession>A0ABU2BJY5</accession>
<dbReference type="EMBL" id="JAVDYI010000001">
    <property type="protein sequence ID" value="MDR7358952.1"/>
    <property type="molecule type" value="Genomic_DNA"/>
</dbReference>
<dbReference type="InterPro" id="IPR036490">
    <property type="entry name" value="ThsB_TIR-like_sf"/>
</dbReference>
<dbReference type="SUPFAM" id="SSF52206">
    <property type="entry name" value="Hypothetical protein MTH538"/>
    <property type="match status" value="1"/>
</dbReference>
<organism evidence="2 3">
    <name type="scientific">Paeniglutamicibacter sulfureus</name>
    <dbReference type="NCBI Taxonomy" id="43666"/>
    <lineage>
        <taxon>Bacteria</taxon>
        <taxon>Bacillati</taxon>
        <taxon>Actinomycetota</taxon>
        <taxon>Actinomycetes</taxon>
        <taxon>Micrococcales</taxon>
        <taxon>Micrococcaceae</taxon>
        <taxon>Paeniglutamicibacter</taxon>
    </lineage>
</organism>
<evidence type="ECO:0000313" key="3">
    <source>
        <dbReference type="Proteomes" id="UP001183817"/>
    </source>
</evidence>
<dbReference type="InterPro" id="IPR015032">
    <property type="entry name" value="ThsB__TIR-like_domain"/>
</dbReference>
<name>A0ABU2BJY5_9MICC</name>
<dbReference type="RefSeq" id="WP_310291095.1">
    <property type="nucleotide sequence ID" value="NZ_BAAAWO010000001.1"/>
</dbReference>
<sequence length="161" mass="17680">MAKSVFYSFHYDLDSWRVQQIINMGALEGQPILNAQAWETVKRQGDKAIENWISEQMSYKKAVVVLVGSETASRPWVDFEIRKAWNDKKPIVGVQVHGLADANGKTACAGSNPFSKITFANGGSLADYIPLYNPAGATSKEVHASITANIATWVDGAYKRS</sequence>
<protein>
    <recommendedName>
        <fullName evidence="1">Thoeris protein ThsB TIR-like domain-containing protein</fullName>
    </recommendedName>
</protein>
<evidence type="ECO:0000313" key="2">
    <source>
        <dbReference type="EMBL" id="MDR7358952.1"/>
    </source>
</evidence>
<feature type="domain" description="Thoeris protein ThsB TIR-like" evidence="1">
    <location>
        <begin position="6"/>
        <end position="100"/>
    </location>
</feature>
<dbReference type="Gene3D" id="3.40.50.9200">
    <property type="entry name" value="Hypothetical protein MTH538"/>
    <property type="match status" value="1"/>
</dbReference>
<gene>
    <name evidence="2" type="ORF">J2S64_002643</name>
</gene>
<dbReference type="Pfam" id="PF08937">
    <property type="entry name" value="ThsB_TIR"/>
    <property type="match status" value="1"/>
</dbReference>
<reference evidence="2 3" key="1">
    <citation type="submission" date="2023-07" db="EMBL/GenBank/DDBJ databases">
        <title>Sequencing the genomes of 1000 actinobacteria strains.</title>
        <authorList>
            <person name="Klenk H.-P."/>
        </authorList>
    </citation>
    <scope>NUCLEOTIDE SEQUENCE [LARGE SCALE GENOMIC DNA]</scope>
    <source>
        <strain evidence="2 3">DSM 20167</strain>
    </source>
</reference>
<evidence type="ECO:0000259" key="1">
    <source>
        <dbReference type="Pfam" id="PF08937"/>
    </source>
</evidence>
<keyword evidence="3" id="KW-1185">Reference proteome</keyword>
<proteinExistence type="predicted"/>